<dbReference type="GO" id="GO:0003700">
    <property type="term" value="F:DNA-binding transcription factor activity"/>
    <property type="evidence" value="ECO:0007669"/>
    <property type="project" value="InterPro"/>
</dbReference>
<proteinExistence type="inferred from homology"/>
<evidence type="ECO:0000313" key="6">
    <source>
        <dbReference type="EMBL" id="TCT09701.1"/>
    </source>
</evidence>
<evidence type="ECO:0000256" key="4">
    <source>
        <dbReference type="ARBA" id="ARBA00023163"/>
    </source>
</evidence>
<dbReference type="InterPro" id="IPR000847">
    <property type="entry name" value="LysR_HTH_N"/>
</dbReference>
<dbReference type="GO" id="GO:0003677">
    <property type="term" value="F:DNA binding"/>
    <property type="evidence" value="ECO:0007669"/>
    <property type="project" value="UniProtKB-KW"/>
</dbReference>
<dbReference type="FunFam" id="1.10.10.10:FF:000001">
    <property type="entry name" value="LysR family transcriptional regulator"/>
    <property type="match status" value="1"/>
</dbReference>
<dbReference type="InterPro" id="IPR036390">
    <property type="entry name" value="WH_DNA-bd_sf"/>
</dbReference>
<keyword evidence="3 6" id="KW-0238">DNA-binding</keyword>
<keyword evidence="4" id="KW-0804">Transcription</keyword>
<dbReference type="SUPFAM" id="SSF46785">
    <property type="entry name" value="Winged helix' DNA-binding domain"/>
    <property type="match status" value="1"/>
</dbReference>
<dbReference type="InterPro" id="IPR050950">
    <property type="entry name" value="HTH-type_LysR_regulators"/>
</dbReference>
<dbReference type="Proteomes" id="UP000295525">
    <property type="component" value="Unassembled WGS sequence"/>
</dbReference>
<gene>
    <name evidence="6" type="ORF">EDC26_103321</name>
</gene>
<dbReference type="Gene3D" id="3.40.190.10">
    <property type="entry name" value="Periplasmic binding protein-like II"/>
    <property type="match status" value="2"/>
</dbReference>
<comment type="similarity">
    <text evidence="1">Belongs to the LysR transcriptional regulatory family.</text>
</comment>
<dbReference type="PROSITE" id="PS50931">
    <property type="entry name" value="HTH_LYSR"/>
    <property type="match status" value="1"/>
</dbReference>
<name>A0A4R3M862_9BURK</name>
<dbReference type="RefSeq" id="WP_132580515.1">
    <property type="nucleotide sequence ID" value="NZ_SMAJ01000003.1"/>
</dbReference>
<organism evidence="6 7">
    <name type="scientific">Paralcaligenes ureilyticus</name>
    <dbReference type="NCBI Taxonomy" id="627131"/>
    <lineage>
        <taxon>Bacteria</taxon>
        <taxon>Pseudomonadati</taxon>
        <taxon>Pseudomonadota</taxon>
        <taxon>Betaproteobacteria</taxon>
        <taxon>Burkholderiales</taxon>
        <taxon>Alcaligenaceae</taxon>
        <taxon>Paralcaligenes</taxon>
    </lineage>
</organism>
<dbReference type="Pfam" id="PF00126">
    <property type="entry name" value="HTH_1"/>
    <property type="match status" value="1"/>
</dbReference>
<evidence type="ECO:0000256" key="2">
    <source>
        <dbReference type="ARBA" id="ARBA00023015"/>
    </source>
</evidence>
<sequence>MKSEVTLRQFRYFIAAASSGQFSTAAISEHVSQSAITSAVQSLEKQLKVRLFDRLPHGVVLTTQGQVFFHHARHVMDSVNDAMRHASLRTQTVQGTIRIAATYTVLGYFLPDLLSRFKHSYPQVEIDLVDMDRITLEQALADQSIDLGVGLISNIADVQRYGHRLLVRSRRRVWTAASHPLATQSAISLDEIAKCPYILLTVDDADSAATGHWGANGSALKIAMRTSSLEALRGLVAYGFGVSILSDLVYRPWSLEGKKIMAIPIADPVAPMDVGLLWPRQAEPKGLVDTFRQFLIHACDSESEAPAASATARPRARRR</sequence>
<dbReference type="PANTHER" id="PTHR30419">
    <property type="entry name" value="HTH-TYPE TRANSCRIPTIONAL REGULATOR YBHD"/>
    <property type="match status" value="1"/>
</dbReference>
<dbReference type="EMBL" id="SMAJ01000003">
    <property type="protein sequence ID" value="TCT09701.1"/>
    <property type="molecule type" value="Genomic_DNA"/>
</dbReference>
<dbReference type="SUPFAM" id="SSF53850">
    <property type="entry name" value="Periplasmic binding protein-like II"/>
    <property type="match status" value="1"/>
</dbReference>
<reference evidence="6 7" key="1">
    <citation type="submission" date="2019-03" db="EMBL/GenBank/DDBJ databases">
        <title>Genomic Encyclopedia of Type Strains, Phase IV (KMG-IV): sequencing the most valuable type-strain genomes for metagenomic binning, comparative biology and taxonomic classification.</title>
        <authorList>
            <person name="Goeker M."/>
        </authorList>
    </citation>
    <scope>NUCLEOTIDE SEQUENCE [LARGE SCALE GENOMIC DNA]</scope>
    <source>
        <strain evidence="6 7">DSM 24591</strain>
    </source>
</reference>
<evidence type="ECO:0000256" key="3">
    <source>
        <dbReference type="ARBA" id="ARBA00023125"/>
    </source>
</evidence>
<comment type="caution">
    <text evidence="6">The sequence shown here is derived from an EMBL/GenBank/DDBJ whole genome shotgun (WGS) entry which is preliminary data.</text>
</comment>
<dbReference type="GO" id="GO:0005829">
    <property type="term" value="C:cytosol"/>
    <property type="evidence" value="ECO:0007669"/>
    <property type="project" value="TreeGrafter"/>
</dbReference>
<protein>
    <submittedName>
        <fullName evidence="6">DNA-binding transcriptional LysR family regulator</fullName>
    </submittedName>
</protein>
<accession>A0A4R3M862</accession>
<feature type="domain" description="HTH lysR-type" evidence="5">
    <location>
        <begin position="5"/>
        <end position="62"/>
    </location>
</feature>
<dbReference type="OrthoDB" id="8679465at2"/>
<keyword evidence="2" id="KW-0805">Transcription regulation</keyword>
<dbReference type="InterPro" id="IPR005119">
    <property type="entry name" value="LysR_subst-bd"/>
</dbReference>
<keyword evidence="7" id="KW-1185">Reference proteome</keyword>
<dbReference type="InterPro" id="IPR036388">
    <property type="entry name" value="WH-like_DNA-bd_sf"/>
</dbReference>
<dbReference type="Pfam" id="PF03466">
    <property type="entry name" value="LysR_substrate"/>
    <property type="match status" value="1"/>
</dbReference>
<dbReference type="AlphaFoldDB" id="A0A4R3M862"/>
<dbReference type="PRINTS" id="PR00039">
    <property type="entry name" value="HTHLYSR"/>
</dbReference>
<dbReference type="PANTHER" id="PTHR30419:SF8">
    <property type="entry name" value="NITROGEN ASSIMILATION TRANSCRIPTIONAL ACTIVATOR-RELATED"/>
    <property type="match status" value="1"/>
</dbReference>
<evidence type="ECO:0000256" key="1">
    <source>
        <dbReference type="ARBA" id="ARBA00009437"/>
    </source>
</evidence>
<evidence type="ECO:0000259" key="5">
    <source>
        <dbReference type="PROSITE" id="PS50931"/>
    </source>
</evidence>
<evidence type="ECO:0000313" key="7">
    <source>
        <dbReference type="Proteomes" id="UP000295525"/>
    </source>
</evidence>
<dbReference type="Gene3D" id="1.10.10.10">
    <property type="entry name" value="Winged helix-like DNA-binding domain superfamily/Winged helix DNA-binding domain"/>
    <property type="match status" value="1"/>
</dbReference>